<keyword evidence="1" id="KW-0472">Membrane</keyword>
<feature type="transmembrane region" description="Helical" evidence="1">
    <location>
        <begin position="33"/>
        <end position="51"/>
    </location>
</feature>
<reference evidence="3 4" key="1">
    <citation type="submission" date="2020-08" db="EMBL/GenBank/DDBJ databases">
        <title>Novel species isolated from subtropical streams in China.</title>
        <authorList>
            <person name="Lu H."/>
        </authorList>
    </citation>
    <scope>NUCLEOTIDE SEQUENCE [LARGE SCALE GENOMIC DNA]</scope>
    <source>
        <strain evidence="3 4">CCTCC AB 2015119</strain>
    </source>
</reference>
<dbReference type="InterPro" id="IPR051599">
    <property type="entry name" value="Cell_Envelope_Assoc"/>
</dbReference>
<keyword evidence="1" id="KW-1133">Transmembrane helix</keyword>
<dbReference type="PANTHER" id="PTHR30336">
    <property type="entry name" value="INNER MEMBRANE PROTEIN, PROBABLE PERMEASE"/>
    <property type="match status" value="1"/>
</dbReference>
<evidence type="ECO:0000313" key="4">
    <source>
        <dbReference type="Proteomes" id="UP000637632"/>
    </source>
</evidence>
<keyword evidence="4" id="KW-1185">Reference proteome</keyword>
<keyword evidence="1" id="KW-0812">Transmembrane</keyword>
<feature type="transmembrane region" description="Helical" evidence="1">
    <location>
        <begin position="71"/>
        <end position="93"/>
    </location>
</feature>
<gene>
    <name evidence="3" type="ORF">H8K26_10120</name>
</gene>
<evidence type="ECO:0000256" key="1">
    <source>
        <dbReference type="SAM" id="Phobius"/>
    </source>
</evidence>
<evidence type="ECO:0000259" key="2">
    <source>
        <dbReference type="Pfam" id="PF02698"/>
    </source>
</evidence>
<feature type="transmembrane region" description="Helical" evidence="1">
    <location>
        <begin position="9"/>
        <end position="27"/>
    </location>
</feature>
<dbReference type="InterPro" id="IPR003848">
    <property type="entry name" value="DUF218"/>
</dbReference>
<dbReference type="InterPro" id="IPR014729">
    <property type="entry name" value="Rossmann-like_a/b/a_fold"/>
</dbReference>
<dbReference type="Gene3D" id="3.40.50.620">
    <property type="entry name" value="HUPs"/>
    <property type="match status" value="1"/>
</dbReference>
<dbReference type="EMBL" id="JACOFT010000003">
    <property type="protein sequence ID" value="MBC3811797.1"/>
    <property type="molecule type" value="Genomic_DNA"/>
</dbReference>
<dbReference type="Proteomes" id="UP000637632">
    <property type="component" value="Unassembled WGS sequence"/>
</dbReference>
<evidence type="ECO:0000313" key="3">
    <source>
        <dbReference type="EMBL" id="MBC3811797.1"/>
    </source>
</evidence>
<sequence>MPASVLRQLFSIFTLLIAALLVVDAVFLMSTGLVNFGVVLPLCIGCGLMVLRWKWQQFGRWRSQRVWRQKVWTLAQLLAGAWLLSLVLFFIFLQRSNDAAVLTDKNTAAVKAIMILGSGSLKCSASPTLVARLDLGLEWARRLPAAKVLVTGGKNWTLPCAEAQIMGDYLRAHGLAAERIIQEERSTTTYENLLFSQPLLGKNAVTPHDGILIVSSDFHVLRTRMIARRLGWSSVQTAGATTPLYIRYNDWLREYFSFIKGFLLRMY</sequence>
<accession>A0ABR6XGB0</accession>
<proteinExistence type="predicted"/>
<dbReference type="CDD" id="cd06259">
    <property type="entry name" value="YdcF-like"/>
    <property type="match status" value="1"/>
</dbReference>
<comment type="caution">
    <text evidence="3">The sequence shown here is derived from an EMBL/GenBank/DDBJ whole genome shotgun (WGS) entry which is preliminary data.</text>
</comment>
<feature type="domain" description="DUF218" evidence="2">
    <location>
        <begin position="112"/>
        <end position="255"/>
    </location>
</feature>
<dbReference type="RefSeq" id="WP_190479256.1">
    <property type="nucleotide sequence ID" value="NZ_JACOFT010000003.1"/>
</dbReference>
<protein>
    <submittedName>
        <fullName evidence="3">YdcF family protein</fullName>
    </submittedName>
</protein>
<organism evidence="3 4">
    <name type="scientific">Undibacterium aquatile</name>
    <dbReference type="NCBI Taxonomy" id="1537398"/>
    <lineage>
        <taxon>Bacteria</taxon>
        <taxon>Pseudomonadati</taxon>
        <taxon>Pseudomonadota</taxon>
        <taxon>Betaproteobacteria</taxon>
        <taxon>Burkholderiales</taxon>
        <taxon>Oxalobacteraceae</taxon>
        <taxon>Undibacterium</taxon>
    </lineage>
</organism>
<dbReference type="Pfam" id="PF02698">
    <property type="entry name" value="DUF218"/>
    <property type="match status" value="1"/>
</dbReference>
<dbReference type="PANTHER" id="PTHR30336:SF4">
    <property type="entry name" value="ENVELOPE BIOGENESIS FACTOR ELYC"/>
    <property type="match status" value="1"/>
</dbReference>
<name>A0ABR6XGB0_9BURK</name>